<dbReference type="InterPro" id="IPR003367">
    <property type="entry name" value="Thrombospondin_3-like_rpt"/>
</dbReference>
<evidence type="ECO:0000256" key="1">
    <source>
        <dbReference type="ARBA" id="ARBA00022729"/>
    </source>
</evidence>
<feature type="region of interest" description="Disordered" evidence="2">
    <location>
        <begin position="57"/>
        <end position="86"/>
    </location>
</feature>
<gene>
    <name evidence="3" type="ORF">LCGC14_3122430</name>
</gene>
<evidence type="ECO:0000313" key="3">
    <source>
        <dbReference type="EMBL" id="KKK50699.1"/>
    </source>
</evidence>
<protein>
    <submittedName>
        <fullName evidence="3">Uncharacterized protein</fullName>
    </submittedName>
</protein>
<name>A0A0F8Y9B7_9ZZZZ</name>
<sequence>MTSARTALFLALLVSLALLTVATFEVLERVQAEPSNESVVAQQEGIRVVAEIRGSPDLVDSDGDGVPDGSDNCPAAPNPGQEDFDFDGLGDVCDNCVQ</sequence>
<dbReference type="GO" id="GO:0005509">
    <property type="term" value="F:calcium ion binding"/>
    <property type="evidence" value="ECO:0007669"/>
    <property type="project" value="InterPro"/>
</dbReference>
<keyword evidence="1" id="KW-0732">Signal</keyword>
<dbReference type="GO" id="GO:0007155">
    <property type="term" value="P:cell adhesion"/>
    <property type="evidence" value="ECO:0007669"/>
    <property type="project" value="InterPro"/>
</dbReference>
<dbReference type="InterPro" id="IPR028974">
    <property type="entry name" value="TSP_type-3_rpt"/>
</dbReference>
<dbReference type="Pfam" id="PF02412">
    <property type="entry name" value="TSP_3"/>
    <property type="match status" value="1"/>
</dbReference>
<evidence type="ECO:0000256" key="2">
    <source>
        <dbReference type="SAM" id="MobiDB-lite"/>
    </source>
</evidence>
<dbReference type="Gene3D" id="4.10.1080.10">
    <property type="entry name" value="TSP type-3 repeat"/>
    <property type="match status" value="1"/>
</dbReference>
<dbReference type="SUPFAM" id="SSF103647">
    <property type="entry name" value="TSP type-3 repeat"/>
    <property type="match status" value="1"/>
</dbReference>
<accession>A0A0F8Y9B7</accession>
<proteinExistence type="predicted"/>
<dbReference type="AlphaFoldDB" id="A0A0F8Y9B7"/>
<organism evidence="3">
    <name type="scientific">marine sediment metagenome</name>
    <dbReference type="NCBI Taxonomy" id="412755"/>
    <lineage>
        <taxon>unclassified sequences</taxon>
        <taxon>metagenomes</taxon>
        <taxon>ecological metagenomes</taxon>
    </lineage>
</organism>
<reference evidence="3" key="1">
    <citation type="journal article" date="2015" name="Nature">
        <title>Complex archaea that bridge the gap between prokaryotes and eukaryotes.</title>
        <authorList>
            <person name="Spang A."/>
            <person name="Saw J.H."/>
            <person name="Jorgensen S.L."/>
            <person name="Zaremba-Niedzwiedzka K."/>
            <person name="Martijn J."/>
            <person name="Lind A.E."/>
            <person name="van Eijk R."/>
            <person name="Schleper C."/>
            <person name="Guy L."/>
            <person name="Ettema T.J."/>
        </authorList>
    </citation>
    <scope>NUCLEOTIDE SEQUENCE</scope>
</reference>
<comment type="caution">
    <text evidence="3">The sequence shown here is derived from an EMBL/GenBank/DDBJ whole genome shotgun (WGS) entry which is preliminary data.</text>
</comment>
<dbReference type="EMBL" id="LAZR01067886">
    <property type="protein sequence ID" value="KKK50699.1"/>
    <property type="molecule type" value="Genomic_DNA"/>
</dbReference>
<feature type="non-terminal residue" evidence="3">
    <location>
        <position position="98"/>
    </location>
</feature>